<feature type="active site" evidence="3">
    <location>
        <position position="46"/>
    </location>
</feature>
<dbReference type="EMBL" id="MIJY01000046">
    <property type="protein sequence ID" value="OEG08734.1"/>
    <property type="molecule type" value="Genomic_DNA"/>
</dbReference>
<dbReference type="PATRIC" id="fig|332950.4.peg.3649"/>
<dbReference type="Pfam" id="PF02567">
    <property type="entry name" value="PhzC-PhzF"/>
    <property type="match status" value="1"/>
</dbReference>
<gene>
    <name evidence="4" type="ORF">BCR25_12425</name>
</gene>
<evidence type="ECO:0000256" key="1">
    <source>
        <dbReference type="ARBA" id="ARBA00008270"/>
    </source>
</evidence>
<dbReference type="AlphaFoldDB" id="A0A1E5G7P5"/>
<name>A0A1E5G7P5_9ENTE</name>
<comment type="caution">
    <text evidence="4">The sequence shown here is derived from an EMBL/GenBank/DDBJ whole genome shotgun (WGS) entry which is preliminary data.</text>
</comment>
<dbReference type="InterPro" id="IPR003719">
    <property type="entry name" value="Phenazine_PhzF-like"/>
</dbReference>
<evidence type="ECO:0000256" key="2">
    <source>
        <dbReference type="ARBA" id="ARBA00023235"/>
    </source>
</evidence>
<evidence type="ECO:0000313" key="4">
    <source>
        <dbReference type="EMBL" id="OEG08734.1"/>
    </source>
</evidence>
<dbReference type="SUPFAM" id="SSF54506">
    <property type="entry name" value="Diaminopimelate epimerase-like"/>
    <property type="match status" value="1"/>
</dbReference>
<protein>
    <submittedName>
        <fullName evidence="4">Phenazine biosynthesis protein PhzF</fullName>
    </submittedName>
</protein>
<evidence type="ECO:0000313" key="5">
    <source>
        <dbReference type="Proteomes" id="UP000095094"/>
    </source>
</evidence>
<sequence>MKLSVYVASGFSKDQEGGNKAGVVFMDNPLTTAQKMAVAKQLGYAETAFISASDRADYRFEYFTPKEEVALCGHATIASFALLMQGNKISKNEYTIETNSGILTISIKDGMIFMEQNKPIFYDILSPNEFDDCFDSQAIDRTYQIQVVSTGLKDILVPIKSETALEALKPDFEKIEEISQKHDVVGLHLYAFTDDRIICRNFAPLYDINEEAATGTSNAALACYLYKHRYLQKELYVFEQGYSLESPSEIVVKLATNSDNEIVNVFVGGKGHYCETKTLTIDNDE</sequence>
<dbReference type="OrthoDB" id="9788221at2"/>
<dbReference type="Gene3D" id="3.10.310.10">
    <property type="entry name" value="Diaminopimelate Epimerase, Chain A, domain 1"/>
    <property type="match status" value="2"/>
</dbReference>
<organism evidence="4 5">
    <name type="scientific">Enterococcus termitis</name>
    <dbReference type="NCBI Taxonomy" id="332950"/>
    <lineage>
        <taxon>Bacteria</taxon>
        <taxon>Bacillati</taxon>
        <taxon>Bacillota</taxon>
        <taxon>Bacilli</taxon>
        <taxon>Lactobacillales</taxon>
        <taxon>Enterococcaceae</taxon>
        <taxon>Enterococcus</taxon>
    </lineage>
</organism>
<dbReference type="NCBIfam" id="TIGR00654">
    <property type="entry name" value="PhzF_family"/>
    <property type="match status" value="1"/>
</dbReference>
<dbReference type="PANTHER" id="PTHR13774:SF39">
    <property type="entry name" value="BIOSYNTHESIS PROTEIN, PUTATIVE-RELATED"/>
    <property type="match status" value="1"/>
</dbReference>
<dbReference type="GO" id="GO:0005737">
    <property type="term" value="C:cytoplasm"/>
    <property type="evidence" value="ECO:0007669"/>
    <property type="project" value="TreeGrafter"/>
</dbReference>
<accession>A0A1E5G7P5</accession>
<dbReference type="PIRSF" id="PIRSF016184">
    <property type="entry name" value="PhzC_PhzF"/>
    <property type="match status" value="1"/>
</dbReference>
<keyword evidence="2" id="KW-0413">Isomerase</keyword>
<comment type="similarity">
    <text evidence="1">Belongs to the PhzF family.</text>
</comment>
<dbReference type="RefSeq" id="WP_069665056.1">
    <property type="nucleotide sequence ID" value="NZ_JBHUJJ010000001.1"/>
</dbReference>
<proteinExistence type="inferred from homology"/>
<evidence type="ECO:0000256" key="3">
    <source>
        <dbReference type="PIRSR" id="PIRSR016184-1"/>
    </source>
</evidence>
<keyword evidence="5" id="KW-1185">Reference proteome</keyword>
<dbReference type="PANTHER" id="PTHR13774">
    <property type="entry name" value="PHENAZINE BIOSYNTHESIS PROTEIN"/>
    <property type="match status" value="1"/>
</dbReference>
<reference evidence="5" key="1">
    <citation type="submission" date="2016-09" db="EMBL/GenBank/DDBJ databases">
        <authorList>
            <person name="Gulvik C.A."/>
        </authorList>
    </citation>
    <scope>NUCLEOTIDE SEQUENCE [LARGE SCALE GENOMIC DNA]</scope>
    <source>
        <strain evidence="5">LMG 8895</strain>
    </source>
</reference>
<dbReference type="GO" id="GO:0016853">
    <property type="term" value="F:isomerase activity"/>
    <property type="evidence" value="ECO:0007669"/>
    <property type="project" value="UniProtKB-KW"/>
</dbReference>
<dbReference type="Proteomes" id="UP000095094">
    <property type="component" value="Unassembled WGS sequence"/>
</dbReference>